<gene>
    <name evidence="2" type="ORF">GT409_00870</name>
</gene>
<dbReference type="InterPro" id="IPR018580">
    <property type="entry name" value="Uncharacterised_YfhO"/>
</dbReference>
<reference evidence="2 3" key="1">
    <citation type="submission" date="2020-01" db="EMBL/GenBank/DDBJ databases">
        <title>Ponticoccus aerotolerans gen. nov., sp. nov., an anaerobic bacterium and proposal of Ponticoccusceae fam. nov., Ponticoccusles ord. nov. and Ponticoccuse classis nov. in the phylum Kiritimatiellaeota.</title>
        <authorList>
            <person name="Zhou L.Y."/>
            <person name="Du Z.J."/>
        </authorList>
    </citation>
    <scope>NUCLEOTIDE SEQUENCE [LARGE SCALE GENOMIC DNA]</scope>
    <source>
        <strain evidence="2 3">S-5007</strain>
    </source>
</reference>
<evidence type="ECO:0000256" key="1">
    <source>
        <dbReference type="SAM" id="Phobius"/>
    </source>
</evidence>
<protein>
    <recommendedName>
        <fullName evidence="4">YfhO family protein</fullName>
    </recommendedName>
</protein>
<sequence>MSGYKQHVKGSAQMQTENKQAKWDYVTQWSFPPEEMIAFVAPGYTGWRSNEPEGPYWGRMGRSPGWEQTKQGFQNFKLENTYIGVIPVVFALFALFSCRRSKNRAEILFWGGSALAALVLSFGKYFPLYSIFYKLPVVNSIRNPNKFLQVFQVCLAILTAYGVDTLFRSSGFSVQSSAHQRSNTQSLKPFFYFLAGILVLFVLWALSLTMNNVEDISRFVAQGWPQEVARTIVPNKIAALWHASLMAAIATAVFAVFSFPSLGKRLSNLSKHWKMVLGAVLVLIVAADAVKLSKHYVKEMPRSYIEANALTDFLKKGLGHQRVALLSQQGIYGIWTSYLLPYNKISTFNFSDMPRMANDYKAFLETGQRNPLNMWRFSAVKYLLGPSQAERQLTGQARKVFAYDLTQGVKAGEFKVVPSATGQHAVFELLNSSPRYAVTAPVDPLPDEQALAAVGQLPRAEIGVAEVLAYRPGKVKLRVSADAPAQLRAAEKWDADWKASVRGKPAKVERIDFICQGVDVPAGMHEVVLWYAPSKLFFYMQCAGYLVLFVSLGKMFIQRKESHAAD</sequence>
<proteinExistence type="predicted"/>
<feature type="transmembrane region" description="Helical" evidence="1">
    <location>
        <begin position="275"/>
        <end position="293"/>
    </location>
</feature>
<feature type="transmembrane region" description="Helical" evidence="1">
    <location>
        <begin position="190"/>
        <end position="210"/>
    </location>
</feature>
<feature type="transmembrane region" description="Helical" evidence="1">
    <location>
        <begin position="147"/>
        <end position="169"/>
    </location>
</feature>
<feature type="transmembrane region" description="Helical" evidence="1">
    <location>
        <begin position="239"/>
        <end position="263"/>
    </location>
</feature>
<evidence type="ECO:0000313" key="3">
    <source>
        <dbReference type="Proteomes" id="UP000464954"/>
    </source>
</evidence>
<evidence type="ECO:0000313" key="2">
    <source>
        <dbReference type="EMBL" id="QHI68062.1"/>
    </source>
</evidence>
<accession>A0A6P1M1S1</accession>
<dbReference type="PANTHER" id="PTHR38454">
    <property type="entry name" value="INTEGRAL MEMBRANE PROTEIN-RELATED"/>
    <property type="match status" value="1"/>
</dbReference>
<evidence type="ECO:0008006" key="4">
    <source>
        <dbReference type="Google" id="ProtNLM"/>
    </source>
</evidence>
<organism evidence="2 3">
    <name type="scientific">Tichowtungia aerotolerans</name>
    <dbReference type="NCBI Taxonomy" id="2697043"/>
    <lineage>
        <taxon>Bacteria</taxon>
        <taxon>Pseudomonadati</taxon>
        <taxon>Kiritimatiellota</taxon>
        <taxon>Tichowtungiia</taxon>
        <taxon>Tichowtungiales</taxon>
        <taxon>Tichowtungiaceae</taxon>
        <taxon>Tichowtungia</taxon>
    </lineage>
</organism>
<keyword evidence="1" id="KW-0812">Transmembrane</keyword>
<dbReference type="RefSeq" id="WP_160626096.1">
    <property type="nucleotide sequence ID" value="NZ_CP047593.1"/>
</dbReference>
<dbReference type="Proteomes" id="UP000464954">
    <property type="component" value="Chromosome"/>
</dbReference>
<feature type="transmembrane region" description="Helical" evidence="1">
    <location>
        <begin position="81"/>
        <end position="98"/>
    </location>
</feature>
<dbReference type="PANTHER" id="PTHR38454:SF1">
    <property type="entry name" value="INTEGRAL MEMBRANE PROTEIN"/>
    <property type="match status" value="1"/>
</dbReference>
<keyword evidence="3" id="KW-1185">Reference proteome</keyword>
<keyword evidence="1" id="KW-1133">Transmembrane helix</keyword>
<feature type="transmembrane region" description="Helical" evidence="1">
    <location>
        <begin position="107"/>
        <end position="127"/>
    </location>
</feature>
<dbReference type="EMBL" id="CP047593">
    <property type="protein sequence ID" value="QHI68062.1"/>
    <property type="molecule type" value="Genomic_DNA"/>
</dbReference>
<keyword evidence="1" id="KW-0472">Membrane</keyword>
<dbReference type="KEGG" id="taer:GT409_00870"/>
<name>A0A6P1M1S1_9BACT</name>
<dbReference type="AlphaFoldDB" id="A0A6P1M1S1"/>